<dbReference type="GO" id="GO:0006508">
    <property type="term" value="P:proteolysis"/>
    <property type="evidence" value="ECO:0007669"/>
    <property type="project" value="UniProtKB-KW"/>
</dbReference>
<dbReference type="PANTHER" id="PTHR28631:SF1">
    <property type="entry name" value="ACTIN MATURATION PROTEASE"/>
    <property type="match status" value="1"/>
</dbReference>
<evidence type="ECO:0000256" key="5">
    <source>
        <dbReference type="ARBA" id="ARBA00034848"/>
    </source>
</evidence>
<keyword evidence="3" id="KW-0378">Hydrolase</keyword>
<organism evidence="8 9">
    <name type="scientific">Polypedilum vanderplanki</name>
    <name type="common">Sleeping chironomid midge</name>
    <dbReference type="NCBI Taxonomy" id="319348"/>
    <lineage>
        <taxon>Eukaryota</taxon>
        <taxon>Metazoa</taxon>
        <taxon>Ecdysozoa</taxon>
        <taxon>Arthropoda</taxon>
        <taxon>Hexapoda</taxon>
        <taxon>Insecta</taxon>
        <taxon>Pterygota</taxon>
        <taxon>Neoptera</taxon>
        <taxon>Endopterygota</taxon>
        <taxon>Diptera</taxon>
        <taxon>Nematocera</taxon>
        <taxon>Chironomoidea</taxon>
        <taxon>Chironomidae</taxon>
        <taxon>Chironominae</taxon>
        <taxon>Polypedilum</taxon>
        <taxon>Polypedilum</taxon>
    </lineage>
</organism>
<evidence type="ECO:0000256" key="7">
    <source>
        <dbReference type="ARBA" id="ARBA00049041"/>
    </source>
</evidence>
<evidence type="ECO:0000256" key="6">
    <source>
        <dbReference type="ARBA" id="ARBA00034908"/>
    </source>
</evidence>
<evidence type="ECO:0000313" key="8">
    <source>
        <dbReference type="EMBL" id="KAG5674684.1"/>
    </source>
</evidence>
<evidence type="ECO:0000256" key="4">
    <source>
        <dbReference type="ARBA" id="ARBA00034725"/>
    </source>
</evidence>
<comment type="caution">
    <text evidence="8">The sequence shown here is derived from an EMBL/GenBank/DDBJ whole genome shotgun (WGS) entry which is preliminary data.</text>
</comment>
<keyword evidence="2" id="KW-0645">Protease</keyword>
<accession>A0A9J6BXR1</accession>
<dbReference type="Proteomes" id="UP001107558">
    <property type="component" value="Chromosome 2"/>
</dbReference>
<dbReference type="InterPro" id="IPR040043">
    <property type="entry name" value="ACTMAP"/>
</dbReference>
<evidence type="ECO:0000256" key="3">
    <source>
        <dbReference type="ARBA" id="ARBA00022801"/>
    </source>
</evidence>
<protein>
    <recommendedName>
        <fullName evidence="5">Actin maturation protease</fullName>
    </recommendedName>
    <alternativeName>
        <fullName evidence="6">Actin aminopeptidase ACTMAP</fullName>
    </alternativeName>
</protein>
<evidence type="ECO:0000256" key="2">
    <source>
        <dbReference type="ARBA" id="ARBA00022670"/>
    </source>
</evidence>
<gene>
    <name evidence="8" type="ORF">PVAND_004636</name>
</gene>
<dbReference type="GO" id="GO:0004177">
    <property type="term" value="F:aminopeptidase activity"/>
    <property type="evidence" value="ECO:0007669"/>
    <property type="project" value="UniProtKB-KW"/>
</dbReference>
<dbReference type="EMBL" id="JADBJN010000002">
    <property type="protein sequence ID" value="KAG5674684.1"/>
    <property type="molecule type" value="Genomic_DNA"/>
</dbReference>
<keyword evidence="1" id="KW-0031">Aminopeptidase</keyword>
<dbReference type="Pfam" id="PF21646">
    <property type="entry name" value="ACTMAP-like_C"/>
    <property type="match status" value="1"/>
</dbReference>
<keyword evidence="9" id="KW-1185">Reference proteome</keyword>
<name>A0A9J6BXR1_POLVA</name>
<dbReference type="AlphaFoldDB" id="A0A9J6BXR1"/>
<sequence>MSNIPYPPPLSLTTLLKNINLIDENNNKGDKFECSECKWAKNDKEVQKSAFFAKVCLHSSPLECVYMKVNSILQVGPTCGLTALSMVFNGSPNADSLLKKAIRLKYSLNGEMFSAQWLLNLLKENIEESNVLKPNKVRAYIYDGILDTEFIKEKLKMHCMILVPYDADIRNHTPAIENGHRAHWCLVCGFLIDESKNFYIFARNGKSKNLGLFSLKDLSDSNDNLNEFQQPTQHVNSIFLLPECGINGNNGLKRKCIIIEGLLNEVVKVV</sequence>
<reference evidence="8" key="1">
    <citation type="submission" date="2021-03" db="EMBL/GenBank/DDBJ databases">
        <title>Chromosome level genome of the anhydrobiotic midge Polypedilum vanderplanki.</title>
        <authorList>
            <person name="Yoshida Y."/>
            <person name="Kikawada T."/>
            <person name="Gusev O."/>
        </authorList>
    </citation>
    <scope>NUCLEOTIDE SEQUENCE</scope>
    <source>
        <strain evidence="8">NIAS01</strain>
        <tissue evidence="8">Whole body or cell culture</tissue>
    </source>
</reference>
<comment type="catalytic activity">
    <reaction evidence="7">
        <text>N-terminal N(alpha)-acetyl-L-cysteinyl-L-aspartyl-[protein] + H2O = N-terminal L-aspartyl-[protein] + N-acetyl-L-cysteine</text>
        <dbReference type="Rhea" id="RHEA:74579"/>
        <dbReference type="Rhea" id="RHEA-COMP:12669"/>
        <dbReference type="Rhea" id="RHEA-COMP:18395"/>
        <dbReference type="ChEBI" id="CHEBI:15377"/>
        <dbReference type="ChEBI" id="CHEBI:64720"/>
        <dbReference type="ChEBI" id="CHEBI:78236"/>
        <dbReference type="ChEBI" id="CHEBI:193599"/>
    </reaction>
    <physiologicalReaction direction="left-to-right" evidence="7">
        <dbReference type="Rhea" id="RHEA:74580"/>
    </physiologicalReaction>
</comment>
<proteinExistence type="inferred from homology"/>
<comment type="similarity">
    <text evidence="4">Belongs to the ACTMAP family.</text>
</comment>
<dbReference type="PANTHER" id="PTHR28631">
    <property type="entry name" value="UPF0692 PROTEIN C19ORF54"/>
    <property type="match status" value="1"/>
</dbReference>
<dbReference type="OrthoDB" id="198816at2759"/>
<evidence type="ECO:0000313" key="9">
    <source>
        <dbReference type="Proteomes" id="UP001107558"/>
    </source>
</evidence>
<evidence type="ECO:0000256" key="1">
    <source>
        <dbReference type="ARBA" id="ARBA00022438"/>
    </source>
</evidence>